<dbReference type="AlphaFoldDB" id="K0S9D6"/>
<evidence type="ECO:0000256" key="2">
    <source>
        <dbReference type="ARBA" id="ARBA00022771"/>
    </source>
</evidence>
<feature type="region of interest" description="Disordered" evidence="5">
    <location>
        <begin position="776"/>
        <end position="803"/>
    </location>
</feature>
<feature type="compositionally biased region" description="Basic and acidic residues" evidence="5">
    <location>
        <begin position="449"/>
        <end position="464"/>
    </location>
</feature>
<accession>K0S9D6</accession>
<feature type="region of interest" description="Disordered" evidence="5">
    <location>
        <begin position="285"/>
        <end position="316"/>
    </location>
</feature>
<dbReference type="InterPro" id="IPR019787">
    <property type="entry name" value="Znf_PHD-finger"/>
</dbReference>
<feature type="domain" description="PHD-type" evidence="6">
    <location>
        <begin position="611"/>
        <end position="664"/>
    </location>
</feature>
<evidence type="ECO:0000313" key="7">
    <source>
        <dbReference type="EMBL" id="EJK61910.1"/>
    </source>
</evidence>
<evidence type="ECO:0000256" key="4">
    <source>
        <dbReference type="PROSITE-ProRule" id="PRU00146"/>
    </source>
</evidence>
<dbReference type="Proteomes" id="UP000266841">
    <property type="component" value="Unassembled WGS sequence"/>
</dbReference>
<dbReference type="InterPro" id="IPR011011">
    <property type="entry name" value="Znf_FYVE_PHD"/>
</dbReference>
<keyword evidence="8" id="KW-1185">Reference proteome</keyword>
<feature type="region of interest" description="Disordered" evidence="5">
    <location>
        <begin position="505"/>
        <end position="581"/>
    </location>
</feature>
<dbReference type="GO" id="GO:0008270">
    <property type="term" value="F:zinc ion binding"/>
    <property type="evidence" value="ECO:0007669"/>
    <property type="project" value="UniProtKB-KW"/>
</dbReference>
<protein>
    <recommendedName>
        <fullName evidence="6">PHD-type domain-containing protein</fullName>
    </recommendedName>
</protein>
<evidence type="ECO:0000256" key="1">
    <source>
        <dbReference type="ARBA" id="ARBA00022723"/>
    </source>
</evidence>
<dbReference type="PANTHER" id="PTHR24102:SF28">
    <property type="entry name" value="PHD-TYPE DOMAIN-CONTAINING PROTEIN"/>
    <property type="match status" value="1"/>
</dbReference>
<dbReference type="Pfam" id="PF00628">
    <property type="entry name" value="PHD"/>
    <property type="match status" value="2"/>
</dbReference>
<gene>
    <name evidence="7" type="ORF">THAOC_17514</name>
</gene>
<dbReference type="EMBL" id="AGNL01019323">
    <property type="protein sequence ID" value="EJK61910.1"/>
    <property type="molecule type" value="Genomic_DNA"/>
</dbReference>
<keyword evidence="3" id="KW-0862">Zinc</keyword>
<sequence>MSTTKVLPQTWPPFERAKWDERARSMLSSLSKMMGQEDCETPTGAVNSSVDEDHDKARRVIASYRKHRQYIVDMTKLHRNTIGGGNAGRNGRRECVAFLKRVLKILDKDYEDALSLTGMDKKRSHTESSDVSDESENVANFQVRDESVELTKTAAKKLPLAKEISPELAISTTDEIDFLDQHNDACEVCNQPGELLCCSTCNLVFHIDCVRPKLTGDPPDDWACAFCVADGVLGGRKNGALRKEAVEACAEMREMHRADKSWEAVSLEEGAASGCRKCARELGSGAKTSGPHDHGCPRKRAPKASSVVAKSKHVQSRTASEALEHVVKEVADHVVVGSIAGRVTLEDAVKSGCQKCIEELRTGTKTKDPHGACCPRKKRRGGTARAEVLRSAKRSKERVDAMENPRAPKRAKTCSISADEGPSAIRGGGEELGVDSDDETRPLPIRRGAGRDGKGRFVRKKEPNPSDANIPPTSPAASAVLPRELEALAIPTPLKIGKEHELTYSNNGRAVRSTKRPEWSGDDTSPEPVAIRGGTRSKRAKLDEASESGDRAPPPPKKGATKKNTQSGGKQNTSRVAIKKETNNNVSGIGAANRKPGTLFNCAVCLDLDKIKFCCFCACRVCFNKYAKEHTILCDRCNQEYHTFCVGLPGVPEGDWVCPACIDGDRKKVQTEKRRKEREARKKVDDERRLVADAKKAEAAAKRKAAKAEKKKLEEERKRVDRERRKAAADNRKQKEAEMRAAGIILPKKRGPGRPSKAEMAARLEAEQRHQEYLAAQSGPNKRGRGRPRKDGKDPIPRMFPSKSEISMDNLHLDIATAVGGQRSRSGRKIQRTIFHDEVGDSGGLSLVAERSAAVAASRAIQQQGPGGVIMKGTGKNQRKPGARECMQLTRKFTNDVIEKRYFDTLYDYASRGKIDHIIRMRERLDEHSRYLESQLAGLEALVAEKGESMVRVPPVPPRKSK</sequence>
<dbReference type="SMART" id="SM00249">
    <property type="entry name" value="PHD"/>
    <property type="match status" value="2"/>
</dbReference>
<keyword evidence="2 4" id="KW-0863">Zinc-finger</keyword>
<feature type="domain" description="PHD-type" evidence="6">
    <location>
        <begin position="183"/>
        <end position="230"/>
    </location>
</feature>
<dbReference type="PANTHER" id="PTHR24102">
    <property type="entry name" value="PHD FINGER PROTEIN"/>
    <property type="match status" value="1"/>
</dbReference>
<dbReference type="Gene3D" id="3.30.40.10">
    <property type="entry name" value="Zinc/RING finger domain, C3HC4 (zinc finger)"/>
    <property type="match status" value="2"/>
</dbReference>
<feature type="compositionally biased region" description="Basic and acidic residues" evidence="5">
    <location>
        <begin position="540"/>
        <end position="550"/>
    </location>
</feature>
<evidence type="ECO:0000256" key="3">
    <source>
        <dbReference type="ARBA" id="ARBA00022833"/>
    </source>
</evidence>
<evidence type="ECO:0000256" key="5">
    <source>
        <dbReference type="SAM" id="MobiDB-lite"/>
    </source>
</evidence>
<evidence type="ECO:0000313" key="8">
    <source>
        <dbReference type="Proteomes" id="UP000266841"/>
    </source>
</evidence>
<dbReference type="CDD" id="cd15541">
    <property type="entry name" value="PHD_TIF1_like"/>
    <property type="match status" value="1"/>
</dbReference>
<comment type="caution">
    <text evidence="7">The sequence shown here is derived from an EMBL/GenBank/DDBJ whole genome shotgun (WGS) entry which is preliminary data.</text>
</comment>
<feature type="region of interest" description="Disordered" evidence="5">
    <location>
        <begin position="695"/>
        <end position="738"/>
    </location>
</feature>
<dbReference type="PROSITE" id="PS01359">
    <property type="entry name" value="ZF_PHD_1"/>
    <property type="match status" value="1"/>
</dbReference>
<dbReference type="SUPFAM" id="SSF57903">
    <property type="entry name" value="FYVE/PHD zinc finger"/>
    <property type="match status" value="2"/>
</dbReference>
<keyword evidence="1" id="KW-0479">Metal-binding</keyword>
<dbReference type="OMA" id="GARECMQ"/>
<dbReference type="OrthoDB" id="124855at2759"/>
<evidence type="ECO:0000259" key="6">
    <source>
        <dbReference type="PROSITE" id="PS50016"/>
    </source>
</evidence>
<organism evidence="7 8">
    <name type="scientific">Thalassiosira oceanica</name>
    <name type="common">Marine diatom</name>
    <dbReference type="NCBI Taxonomy" id="159749"/>
    <lineage>
        <taxon>Eukaryota</taxon>
        <taxon>Sar</taxon>
        <taxon>Stramenopiles</taxon>
        <taxon>Ochrophyta</taxon>
        <taxon>Bacillariophyta</taxon>
        <taxon>Coscinodiscophyceae</taxon>
        <taxon>Thalassiosirophycidae</taxon>
        <taxon>Thalassiosirales</taxon>
        <taxon>Thalassiosiraceae</taxon>
        <taxon>Thalassiosira</taxon>
    </lineage>
</organism>
<name>K0S9D6_THAOC</name>
<proteinExistence type="predicted"/>
<feature type="compositionally biased region" description="Polar residues" evidence="5">
    <location>
        <begin position="564"/>
        <end position="575"/>
    </location>
</feature>
<dbReference type="InterPro" id="IPR013083">
    <property type="entry name" value="Znf_RING/FYVE/PHD"/>
</dbReference>
<dbReference type="InterPro" id="IPR019786">
    <property type="entry name" value="Zinc_finger_PHD-type_CS"/>
</dbReference>
<reference evidence="7 8" key="1">
    <citation type="journal article" date="2012" name="Genome Biol.">
        <title>Genome and low-iron response of an oceanic diatom adapted to chronic iron limitation.</title>
        <authorList>
            <person name="Lommer M."/>
            <person name="Specht M."/>
            <person name="Roy A.S."/>
            <person name="Kraemer L."/>
            <person name="Andreson R."/>
            <person name="Gutowska M.A."/>
            <person name="Wolf J."/>
            <person name="Bergner S.V."/>
            <person name="Schilhabel M.B."/>
            <person name="Klostermeier U.C."/>
            <person name="Beiko R.G."/>
            <person name="Rosenstiel P."/>
            <person name="Hippler M."/>
            <person name="Laroche J."/>
        </authorList>
    </citation>
    <scope>NUCLEOTIDE SEQUENCE [LARGE SCALE GENOMIC DNA]</scope>
    <source>
        <strain evidence="7 8">CCMP1005</strain>
    </source>
</reference>
<dbReference type="PROSITE" id="PS50016">
    <property type="entry name" value="ZF_PHD_2"/>
    <property type="match status" value="2"/>
</dbReference>
<dbReference type="eggNOG" id="KOG1473">
    <property type="taxonomic scope" value="Eukaryota"/>
</dbReference>
<dbReference type="InterPro" id="IPR001965">
    <property type="entry name" value="Znf_PHD"/>
</dbReference>
<feature type="region of interest" description="Disordered" evidence="5">
    <location>
        <begin position="365"/>
        <end position="476"/>
    </location>
</feature>